<gene>
    <name evidence="1" type="ORF">CAE01nite_22490</name>
</gene>
<organism evidence="1 2">
    <name type="scientific">Cellulomonas aerilata</name>
    <dbReference type="NCBI Taxonomy" id="515326"/>
    <lineage>
        <taxon>Bacteria</taxon>
        <taxon>Bacillati</taxon>
        <taxon>Actinomycetota</taxon>
        <taxon>Actinomycetes</taxon>
        <taxon>Micrococcales</taxon>
        <taxon>Cellulomonadaceae</taxon>
        <taxon>Cellulomonas</taxon>
    </lineage>
</organism>
<comment type="caution">
    <text evidence="1">The sequence shown here is derived from an EMBL/GenBank/DDBJ whole genome shotgun (WGS) entry which is preliminary data.</text>
</comment>
<dbReference type="AlphaFoldDB" id="A0A512DDG6"/>
<evidence type="ECO:0000313" key="2">
    <source>
        <dbReference type="Proteomes" id="UP000321181"/>
    </source>
</evidence>
<proteinExistence type="predicted"/>
<keyword evidence="2" id="KW-1185">Reference proteome</keyword>
<accession>A0A512DDG6</accession>
<sequence length="50" mass="5811">MSAGVTWWKLGGHTSRDEEARRRRPPKWRFIAGERVREPDTVTEVRFGAA</sequence>
<evidence type="ECO:0000313" key="1">
    <source>
        <dbReference type="EMBL" id="GEO34524.1"/>
    </source>
</evidence>
<protein>
    <submittedName>
        <fullName evidence="1">Uncharacterized protein</fullName>
    </submittedName>
</protein>
<name>A0A512DDG6_9CELL</name>
<reference evidence="1 2" key="1">
    <citation type="submission" date="2019-07" db="EMBL/GenBank/DDBJ databases">
        <title>Whole genome shotgun sequence of Cellulomonas aerilata NBRC 106308.</title>
        <authorList>
            <person name="Hosoyama A."/>
            <person name="Uohara A."/>
            <person name="Ohji S."/>
            <person name="Ichikawa N."/>
        </authorList>
    </citation>
    <scope>NUCLEOTIDE SEQUENCE [LARGE SCALE GENOMIC DNA]</scope>
    <source>
        <strain evidence="1 2">NBRC 106308</strain>
    </source>
</reference>
<dbReference type="Proteomes" id="UP000321181">
    <property type="component" value="Unassembled WGS sequence"/>
</dbReference>
<dbReference type="EMBL" id="BJYY01000014">
    <property type="protein sequence ID" value="GEO34524.1"/>
    <property type="molecule type" value="Genomic_DNA"/>
</dbReference>